<evidence type="ECO:0000313" key="2">
    <source>
        <dbReference type="EMBL" id="GAI04089.1"/>
    </source>
</evidence>
<sequence length="102" mass="11551">EAALLALGFLLLEVFKGAWILVPAIIGWVVAIVWILVCEAKGKDVDRWMKRVIGFQLMVGKDWFDYLKPGVKLSGGRVTRFLFNYMIPCLIAVLWIFVVHSA</sequence>
<proteinExistence type="predicted"/>
<feature type="non-terminal residue" evidence="2">
    <location>
        <position position="1"/>
    </location>
</feature>
<dbReference type="EMBL" id="BARV01008465">
    <property type="protein sequence ID" value="GAI04089.1"/>
    <property type="molecule type" value="Genomic_DNA"/>
</dbReference>
<accession>X1MCL3</accession>
<dbReference type="AlphaFoldDB" id="X1MCL3"/>
<gene>
    <name evidence="2" type="ORF">S06H3_17007</name>
</gene>
<name>X1MCL3_9ZZZZ</name>
<keyword evidence="1" id="KW-0472">Membrane</keyword>
<reference evidence="2" key="1">
    <citation type="journal article" date="2014" name="Front. Microbiol.">
        <title>High frequency of phylogenetically diverse reductive dehalogenase-homologous genes in deep subseafloor sedimentary metagenomes.</title>
        <authorList>
            <person name="Kawai M."/>
            <person name="Futagami T."/>
            <person name="Toyoda A."/>
            <person name="Takaki Y."/>
            <person name="Nishi S."/>
            <person name="Hori S."/>
            <person name="Arai W."/>
            <person name="Tsubouchi T."/>
            <person name="Morono Y."/>
            <person name="Uchiyama I."/>
            <person name="Ito T."/>
            <person name="Fujiyama A."/>
            <person name="Inagaki F."/>
            <person name="Takami H."/>
        </authorList>
    </citation>
    <scope>NUCLEOTIDE SEQUENCE</scope>
    <source>
        <strain evidence="2">Expedition CK06-06</strain>
    </source>
</reference>
<feature type="transmembrane region" description="Helical" evidence="1">
    <location>
        <begin position="17"/>
        <end position="37"/>
    </location>
</feature>
<feature type="transmembrane region" description="Helical" evidence="1">
    <location>
        <begin position="82"/>
        <end position="100"/>
    </location>
</feature>
<evidence type="ECO:0000256" key="1">
    <source>
        <dbReference type="SAM" id="Phobius"/>
    </source>
</evidence>
<comment type="caution">
    <text evidence="2">The sequence shown here is derived from an EMBL/GenBank/DDBJ whole genome shotgun (WGS) entry which is preliminary data.</text>
</comment>
<keyword evidence="1" id="KW-1133">Transmembrane helix</keyword>
<protein>
    <submittedName>
        <fullName evidence="2">Uncharacterized protein</fullName>
    </submittedName>
</protein>
<organism evidence="2">
    <name type="scientific">marine sediment metagenome</name>
    <dbReference type="NCBI Taxonomy" id="412755"/>
    <lineage>
        <taxon>unclassified sequences</taxon>
        <taxon>metagenomes</taxon>
        <taxon>ecological metagenomes</taxon>
    </lineage>
</organism>
<keyword evidence="1" id="KW-0812">Transmembrane</keyword>